<evidence type="ECO:0000313" key="2">
    <source>
        <dbReference type="EMBL" id="KAL0918840.1"/>
    </source>
</evidence>
<name>A0ABD0V1M9_DENTH</name>
<gene>
    <name evidence="2" type="ORF">M5K25_010881</name>
</gene>
<sequence>MYRRCVVGNTEFQQDLVGFEQRFLGTPFFHCMVARSQNYSSEISVIIDPETILLPNFLTTLHCAYKLDRDWFLVSMIPSVSNFPFHMDDTGNHWLKEDGASIEIGKLQEYAIKRLQWSNCGEKLLMAWNMGDVPLYAGILPPFLHGKGFYNSWVLHEVLSSEFRLVIDGSYIVSAIYPQNRNHHFKRNISSDTANDGWEVKGNNHLAALYGSLYSGEQNKLTTYLKFIKCLGKHFLFDSVKKVVFYHEGSSRPFFSFKHGMAILLRWPLHFGIQQQLIRCIDDLNFLGIECFLKKIYNIAFTEPLTLSNPLDFESLLQITADKDKTIVLAVAGENYREMLMSWVCQLRHLAVSNFIVCALDAETYQFALLMGLPVFMDPLAPSNISFNDCHFGTDCFQRVTKVKSRIVLQILKMGYNVLLSDVDVYWFSNPLAYLQSFGPAILVAQSDEYNETGPINLPRRLNSGFYFTRSDPPTIAAMEKVVKHALTSTLSEQPSFYDVLCGEGGINRVDDNHCLEPGTNLTIHFLDRNLFPNGAYKGLWEKRNVRSSCKRQGCIILHNNWVSGRKRKLERQVHSGLWEYDPAQRMCLQSWHQTNLTSHSF</sequence>
<reference evidence="2 3" key="1">
    <citation type="journal article" date="2024" name="Plant Biotechnol. J.">
        <title>Dendrobium thyrsiflorum genome and its molecular insights into genes involved in important horticultural traits.</title>
        <authorList>
            <person name="Chen B."/>
            <person name="Wang J.Y."/>
            <person name="Zheng P.J."/>
            <person name="Li K.L."/>
            <person name="Liang Y.M."/>
            <person name="Chen X.F."/>
            <person name="Zhang C."/>
            <person name="Zhao X."/>
            <person name="He X."/>
            <person name="Zhang G.Q."/>
            <person name="Liu Z.J."/>
            <person name="Xu Q."/>
        </authorList>
    </citation>
    <scope>NUCLEOTIDE SEQUENCE [LARGE SCALE GENOMIC DNA]</scope>
    <source>
        <strain evidence="2">GZMU011</strain>
    </source>
</reference>
<protein>
    <recommendedName>
        <fullName evidence="1">Nucleotide-diphospho-sugar transferase domain-containing protein</fullName>
    </recommendedName>
</protein>
<accession>A0ABD0V1M9</accession>
<dbReference type="InterPro" id="IPR005069">
    <property type="entry name" value="Nucl-diP-sugar_transferase"/>
</dbReference>
<dbReference type="EMBL" id="JANQDX010000009">
    <property type="protein sequence ID" value="KAL0918840.1"/>
    <property type="molecule type" value="Genomic_DNA"/>
</dbReference>
<proteinExistence type="predicted"/>
<feature type="domain" description="Nucleotide-diphospho-sugar transferase" evidence="1">
    <location>
        <begin position="351"/>
        <end position="572"/>
    </location>
</feature>
<organism evidence="2 3">
    <name type="scientific">Dendrobium thyrsiflorum</name>
    <name type="common">Pinecone-like raceme dendrobium</name>
    <name type="synonym">Orchid</name>
    <dbReference type="NCBI Taxonomy" id="117978"/>
    <lineage>
        <taxon>Eukaryota</taxon>
        <taxon>Viridiplantae</taxon>
        <taxon>Streptophyta</taxon>
        <taxon>Embryophyta</taxon>
        <taxon>Tracheophyta</taxon>
        <taxon>Spermatophyta</taxon>
        <taxon>Magnoliopsida</taxon>
        <taxon>Liliopsida</taxon>
        <taxon>Asparagales</taxon>
        <taxon>Orchidaceae</taxon>
        <taxon>Epidendroideae</taxon>
        <taxon>Malaxideae</taxon>
        <taxon>Dendrobiinae</taxon>
        <taxon>Dendrobium</taxon>
    </lineage>
</organism>
<evidence type="ECO:0000313" key="3">
    <source>
        <dbReference type="Proteomes" id="UP001552299"/>
    </source>
</evidence>
<dbReference type="InterPro" id="IPR044575">
    <property type="entry name" value="RAY1-like"/>
</dbReference>
<comment type="caution">
    <text evidence="2">The sequence shown here is derived from an EMBL/GenBank/DDBJ whole genome shotgun (WGS) entry which is preliminary data.</text>
</comment>
<dbReference type="AlphaFoldDB" id="A0ABD0V1M9"/>
<dbReference type="PANTHER" id="PTHR47483:SF1">
    <property type="entry name" value="BETA-ARABINOFURANOSYLTRANSFERASE RAY1"/>
    <property type="match status" value="1"/>
</dbReference>
<keyword evidence="3" id="KW-1185">Reference proteome</keyword>
<evidence type="ECO:0000259" key="1">
    <source>
        <dbReference type="Pfam" id="PF03407"/>
    </source>
</evidence>
<dbReference type="PANTHER" id="PTHR47483">
    <property type="entry name" value="BETA-ARABINOFURANOSYLTRANSFERASE RAY1"/>
    <property type="match status" value="1"/>
</dbReference>
<dbReference type="Proteomes" id="UP001552299">
    <property type="component" value="Unassembled WGS sequence"/>
</dbReference>
<dbReference type="Pfam" id="PF03407">
    <property type="entry name" value="Nucleotid_trans"/>
    <property type="match status" value="1"/>
</dbReference>